<keyword evidence="2" id="KW-1133">Transmembrane helix</keyword>
<feature type="region of interest" description="Disordered" evidence="1">
    <location>
        <begin position="243"/>
        <end position="309"/>
    </location>
</feature>
<feature type="transmembrane region" description="Helical" evidence="2">
    <location>
        <begin position="101"/>
        <end position="119"/>
    </location>
</feature>
<dbReference type="AlphaFoldDB" id="A0A6I1GGV4"/>
<organism evidence="3 4">
    <name type="scientific">Bifidobacterium leontopitheci</name>
    <dbReference type="NCBI Taxonomy" id="2650774"/>
    <lineage>
        <taxon>Bacteria</taxon>
        <taxon>Bacillati</taxon>
        <taxon>Actinomycetota</taxon>
        <taxon>Actinomycetes</taxon>
        <taxon>Bifidobacteriales</taxon>
        <taxon>Bifidobacteriaceae</taxon>
        <taxon>Bifidobacterium</taxon>
    </lineage>
</organism>
<dbReference type="EMBL" id="WBVT01000006">
    <property type="protein sequence ID" value="KAB7790913.1"/>
    <property type="molecule type" value="Genomic_DNA"/>
</dbReference>
<feature type="region of interest" description="Disordered" evidence="1">
    <location>
        <begin position="177"/>
        <end position="200"/>
    </location>
</feature>
<feature type="transmembrane region" description="Helical" evidence="2">
    <location>
        <begin position="6"/>
        <end position="23"/>
    </location>
</feature>
<feature type="compositionally biased region" description="Low complexity" evidence="1">
    <location>
        <begin position="433"/>
        <end position="446"/>
    </location>
</feature>
<feature type="compositionally biased region" description="Basic and acidic residues" evidence="1">
    <location>
        <begin position="381"/>
        <end position="397"/>
    </location>
</feature>
<protein>
    <recommendedName>
        <fullName evidence="5">YjbE family integral membrane protein</fullName>
    </recommendedName>
</protein>
<evidence type="ECO:0000256" key="2">
    <source>
        <dbReference type="SAM" id="Phobius"/>
    </source>
</evidence>
<sequence length="460" mass="49429">MGYESLSTIVVLVILMIIVVGWLPRRTVNSMKRVAEHRQDRYSSSLHLVDADSGTRFSDEHTPQPKGAIMQRTQTGGAKLTRARVAHIRELRRAAIRRRRILAVSLLLITVVVAAIAFPLHFSPLFALIPAGLLTLVLALGARASRHARQWEHDLAVARRKERAAQLKMNEQVTAVNVASGSRKPAQSAASPADEKTDVMEGQEIRQVLQRARIEQDYAIAARQARIKAREYAQAAERAARQAREESVEADAQAVAAPSSTQADGRRDVQAAVKQSVKHAEPAQQTVAEPQPHADEQSTSADSAAARDMTTELDRVHPAAALDAFAVAASQDLISFSLGEPRNGVEHHAPEPESREIQSTRQVAKAVPPQAAVKPDAPAQDDAKAQSDGSAADRDAAVDDNATAVEHAADASVAAVMDDDQVNDTAAFHQSEMVSSVAAPAVSSESLGNDLEAILARRSN</sequence>
<dbReference type="Proteomes" id="UP000441772">
    <property type="component" value="Unassembled WGS sequence"/>
</dbReference>
<keyword evidence="4" id="KW-1185">Reference proteome</keyword>
<keyword evidence="2" id="KW-0472">Membrane</keyword>
<feature type="region of interest" description="Disordered" evidence="1">
    <location>
        <begin position="433"/>
        <end position="460"/>
    </location>
</feature>
<feature type="compositionally biased region" description="Low complexity" evidence="1">
    <location>
        <begin position="362"/>
        <end position="380"/>
    </location>
</feature>
<feature type="region of interest" description="Disordered" evidence="1">
    <location>
        <begin position="340"/>
        <end position="397"/>
    </location>
</feature>
<comment type="caution">
    <text evidence="3">The sequence shown here is derived from an EMBL/GenBank/DDBJ whole genome shotgun (WGS) entry which is preliminary data.</text>
</comment>
<gene>
    <name evidence="3" type="ORF">F7D09_0648</name>
</gene>
<evidence type="ECO:0000313" key="4">
    <source>
        <dbReference type="Proteomes" id="UP000441772"/>
    </source>
</evidence>
<name>A0A6I1GGV4_9BIFI</name>
<dbReference type="RefSeq" id="WP_152234005.1">
    <property type="nucleotide sequence ID" value="NZ_JBHSKZ010000013.1"/>
</dbReference>
<reference evidence="3 4" key="1">
    <citation type="submission" date="2019-09" db="EMBL/GenBank/DDBJ databases">
        <title>Characterization of the phylogenetic diversity of two novel species belonging to the genus Bifidobacterium: Bifidobacterium cebidarum sp. nov. and Bifidobacterium leontopitheci sp. nov.</title>
        <authorList>
            <person name="Lugli G.A."/>
            <person name="Duranti S."/>
            <person name="Milani C."/>
            <person name="Turroni F."/>
            <person name="Ventura M."/>
        </authorList>
    </citation>
    <scope>NUCLEOTIDE SEQUENCE [LARGE SCALE GENOMIC DNA]</scope>
    <source>
        <strain evidence="3 4">LMG 31471</strain>
    </source>
</reference>
<evidence type="ECO:0008006" key="5">
    <source>
        <dbReference type="Google" id="ProtNLM"/>
    </source>
</evidence>
<feature type="compositionally biased region" description="Basic and acidic residues" evidence="1">
    <location>
        <begin position="343"/>
        <end position="358"/>
    </location>
</feature>
<feature type="transmembrane region" description="Helical" evidence="2">
    <location>
        <begin position="125"/>
        <end position="142"/>
    </location>
</feature>
<evidence type="ECO:0000313" key="3">
    <source>
        <dbReference type="EMBL" id="KAB7790913.1"/>
    </source>
</evidence>
<accession>A0A6I1GGV4</accession>
<evidence type="ECO:0000256" key="1">
    <source>
        <dbReference type="SAM" id="MobiDB-lite"/>
    </source>
</evidence>
<keyword evidence="2" id="KW-0812">Transmembrane</keyword>
<proteinExistence type="predicted"/>